<organism evidence="1 2">
    <name type="scientific">Rhizoctonia solani</name>
    <dbReference type="NCBI Taxonomy" id="456999"/>
    <lineage>
        <taxon>Eukaryota</taxon>
        <taxon>Fungi</taxon>
        <taxon>Dikarya</taxon>
        <taxon>Basidiomycota</taxon>
        <taxon>Agaricomycotina</taxon>
        <taxon>Agaricomycetes</taxon>
        <taxon>Cantharellales</taxon>
        <taxon>Ceratobasidiaceae</taxon>
        <taxon>Rhizoctonia</taxon>
    </lineage>
</organism>
<name>A0A8H2WKH2_9AGAM</name>
<evidence type="ECO:0000313" key="2">
    <source>
        <dbReference type="Proteomes" id="UP000663846"/>
    </source>
</evidence>
<accession>A0A8H2WKH2</accession>
<evidence type="ECO:0000313" key="1">
    <source>
        <dbReference type="EMBL" id="CAE6390309.1"/>
    </source>
</evidence>
<proteinExistence type="predicted"/>
<dbReference type="AlphaFoldDB" id="A0A8H2WKH2"/>
<dbReference type="Proteomes" id="UP000663846">
    <property type="component" value="Unassembled WGS sequence"/>
</dbReference>
<protein>
    <recommendedName>
        <fullName evidence="3">Transposase Tc1-like domain-containing protein</fullName>
    </recommendedName>
</protein>
<dbReference type="SUPFAM" id="SSF46689">
    <property type="entry name" value="Homeodomain-like"/>
    <property type="match status" value="1"/>
</dbReference>
<sequence length="177" mass="19819">MDGAFNRRYIPVDVKKMLLRLGAYIPPPHLSLASGVSSRTLRRINRLWDTTGAVVRVNMNVGRPRKLRPLDIEYMQSLLDHTPNMTSMELKTALEEGHGISVSCNTIDRACARADYTCKQLTRSALEANDQLKAAFVATVGNGEYTARQFIFVDKTCINRITPRRHIGRSVLGSRAC</sequence>
<comment type="caution">
    <text evidence="1">The sequence shown here is derived from an EMBL/GenBank/DDBJ whole genome shotgun (WGS) entry which is preliminary data.</text>
</comment>
<dbReference type="InterPro" id="IPR009057">
    <property type="entry name" value="Homeodomain-like_sf"/>
</dbReference>
<gene>
    <name evidence="1" type="ORF">RDB_LOCUS43571</name>
</gene>
<dbReference type="EMBL" id="CAJMWS010000278">
    <property type="protein sequence ID" value="CAE6390309.1"/>
    <property type="molecule type" value="Genomic_DNA"/>
</dbReference>
<evidence type="ECO:0008006" key="3">
    <source>
        <dbReference type="Google" id="ProtNLM"/>
    </source>
</evidence>
<reference evidence="1" key="1">
    <citation type="submission" date="2021-01" db="EMBL/GenBank/DDBJ databases">
        <authorList>
            <person name="Kaushik A."/>
        </authorList>
    </citation>
    <scope>NUCLEOTIDE SEQUENCE</scope>
    <source>
        <strain evidence="1">AG1-1C</strain>
    </source>
</reference>